<dbReference type="InterPro" id="IPR002145">
    <property type="entry name" value="CopG"/>
</dbReference>
<sequence length="45" mass="5343">MKKLTVRFADGEYEGLRQLAQSKERSLNDLVREAVRQYIERETKS</sequence>
<dbReference type="GO" id="GO:0006355">
    <property type="term" value="P:regulation of DNA-templated transcription"/>
    <property type="evidence" value="ECO:0007669"/>
    <property type="project" value="InterPro"/>
</dbReference>
<organism evidence="2 3">
    <name type="scientific">Anabaenopsis elenkinii CCIBt3563</name>
    <dbReference type="NCBI Taxonomy" id="2779889"/>
    <lineage>
        <taxon>Bacteria</taxon>
        <taxon>Bacillati</taxon>
        <taxon>Cyanobacteriota</taxon>
        <taxon>Cyanophyceae</taxon>
        <taxon>Nostocales</taxon>
        <taxon>Nodulariaceae</taxon>
        <taxon>Anabaenopsis</taxon>
    </lineage>
</organism>
<evidence type="ECO:0000313" key="3">
    <source>
        <dbReference type="Proteomes" id="UP000593846"/>
    </source>
</evidence>
<dbReference type="EMBL" id="CP063311">
    <property type="protein sequence ID" value="QOV22243.1"/>
    <property type="molecule type" value="Genomic_DNA"/>
</dbReference>
<proteinExistence type="predicted"/>
<reference evidence="3" key="1">
    <citation type="submission" date="2020-10" db="EMBL/GenBank/DDBJ databases">
        <title>Genome-based taxonomic classification of the species Anabaenopsis elenkinii.</title>
        <authorList>
            <person name="Delbaje E."/>
            <person name="Andreote A.P.D."/>
            <person name="Pellegrinetti T.A."/>
            <person name="Cruz R.B."/>
            <person name="Branco L.H.Z."/>
            <person name="Fiore M.F."/>
        </authorList>
    </citation>
    <scope>NUCLEOTIDE SEQUENCE [LARGE SCALE GENOMIC DNA]</scope>
    <source>
        <strain evidence="3">CCIBt3563</strain>
    </source>
</reference>
<dbReference type="Proteomes" id="UP000593846">
    <property type="component" value="Chromosome"/>
</dbReference>
<dbReference type="RefSeq" id="WP_200987875.1">
    <property type="nucleotide sequence ID" value="NZ_CP063311.1"/>
</dbReference>
<feature type="domain" description="Ribbon-helix-helix protein CopG" evidence="1">
    <location>
        <begin position="4"/>
        <end position="42"/>
    </location>
</feature>
<name>A0A7S6U5N7_9CYAN</name>
<protein>
    <submittedName>
        <fullName evidence="2">Ribbon-helix-helix protein, CopG family</fullName>
    </submittedName>
</protein>
<dbReference type="SUPFAM" id="SSF47598">
    <property type="entry name" value="Ribbon-helix-helix"/>
    <property type="match status" value="1"/>
</dbReference>
<accession>A0A7S6U5N7</accession>
<dbReference type="Gene3D" id="1.10.1220.10">
    <property type="entry name" value="Met repressor-like"/>
    <property type="match status" value="1"/>
</dbReference>
<dbReference type="AlphaFoldDB" id="A0A7S6U5N7"/>
<dbReference type="KEGG" id="aee:IM676_16380"/>
<dbReference type="Pfam" id="PF01402">
    <property type="entry name" value="RHH_1"/>
    <property type="match status" value="1"/>
</dbReference>
<evidence type="ECO:0000313" key="2">
    <source>
        <dbReference type="EMBL" id="QOV22243.1"/>
    </source>
</evidence>
<evidence type="ECO:0000259" key="1">
    <source>
        <dbReference type="Pfam" id="PF01402"/>
    </source>
</evidence>
<dbReference type="InterPro" id="IPR010985">
    <property type="entry name" value="Ribbon_hlx_hlx"/>
</dbReference>
<dbReference type="InterPro" id="IPR013321">
    <property type="entry name" value="Arc_rbn_hlx_hlx"/>
</dbReference>
<gene>
    <name evidence="2" type="ORF">IM676_16380</name>
</gene>
<keyword evidence="3" id="KW-1185">Reference proteome</keyword>